<evidence type="ECO:0000313" key="9">
    <source>
        <dbReference type="EMBL" id="UJO12037.1"/>
    </source>
</evidence>
<feature type="compositionally biased region" description="Polar residues" evidence="7">
    <location>
        <begin position="92"/>
        <end position="111"/>
    </location>
</feature>
<evidence type="ECO:0000256" key="1">
    <source>
        <dbReference type="ARBA" id="ARBA00022723"/>
    </source>
</evidence>
<gene>
    <name evidence="9" type="ORF">CLAFUR5_00874</name>
</gene>
<evidence type="ECO:0000256" key="4">
    <source>
        <dbReference type="ARBA" id="ARBA00023125"/>
    </source>
</evidence>
<dbReference type="GO" id="GO:0003677">
    <property type="term" value="F:DNA binding"/>
    <property type="evidence" value="ECO:0007669"/>
    <property type="project" value="UniProtKB-KW"/>
</dbReference>
<evidence type="ECO:0000256" key="7">
    <source>
        <dbReference type="SAM" id="MobiDB-lite"/>
    </source>
</evidence>
<dbReference type="EMBL" id="CP090163">
    <property type="protein sequence ID" value="UJO12037.1"/>
    <property type="molecule type" value="Genomic_DNA"/>
</dbReference>
<feature type="region of interest" description="Disordered" evidence="7">
    <location>
        <begin position="324"/>
        <end position="348"/>
    </location>
</feature>
<keyword evidence="5" id="KW-0804">Transcription</keyword>
<evidence type="ECO:0000256" key="2">
    <source>
        <dbReference type="ARBA" id="ARBA00022833"/>
    </source>
</evidence>
<reference evidence="9" key="1">
    <citation type="submission" date="2021-12" db="EMBL/GenBank/DDBJ databases">
        <authorList>
            <person name="Zaccaron A."/>
            <person name="Stergiopoulos I."/>
        </authorList>
    </citation>
    <scope>NUCLEOTIDE SEQUENCE</scope>
    <source>
        <strain evidence="9">Race5_Kim</strain>
    </source>
</reference>
<dbReference type="PROSITE" id="PS00463">
    <property type="entry name" value="ZN2_CY6_FUNGAL_1"/>
    <property type="match status" value="1"/>
</dbReference>
<keyword evidence="10" id="KW-1185">Reference proteome</keyword>
<evidence type="ECO:0000313" key="10">
    <source>
        <dbReference type="Proteomes" id="UP000756132"/>
    </source>
</evidence>
<name>A0A9Q8L705_PASFU</name>
<accession>A0A9Q8L705</accession>
<feature type="region of interest" description="Disordered" evidence="7">
    <location>
        <begin position="123"/>
        <end position="149"/>
    </location>
</feature>
<feature type="region of interest" description="Disordered" evidence="7">
    <location>
        <begin position="85"/>
        <end position="111"/>
    </location>
</feature>
<keyword evidence="2" id="KW-0862">Zinc</keyword>
<dbReference type="AlphaFoldDB" id="A0A9Q8L705"/>
<dbReference type="Gene3D" id="4.10.240.10">
    <property type="entry name" value="Zn(2)-C6 fungal-type DNA-binding domain"/>
    <property type="match status" value="1"/>
</dbReference>
<evidence type="ECO:0000256" key="3">
    <source>
        <dbReference type="ARBA" id="ARBA00023015"/>
    </source>
</evidence>
<dbReference type="PANTHER" id="PTHR36206">
    <property type="entry name" value="ASPERCRYPTIN BIOSYNTHESIS CLUSTER-SPECIFIC TRANSCRIPTION REGULATOR ATNN-RELATED"/>
    <property type="match status" value="1"/>
</dbReference>
<dbReference type="Proteomes" id="UP000756132">
    <property type="component" value="Chromosome 1"/>
</dbReference>
<dbReference type="OrthoDB" id="5375558at2759"/>
<dbReference type="PROSITE" id="PS50048">
    <property type="entry name" value="ZN2_CY6_FUNGAL_2"/>
    <property type="match status" value="1"/>
</dbReference>
<dbReference type="SMART" id="SM00066">
    <property type="entry name" value="GAL4"/>
    <property type="match status" value="1"/>
</dbReference>
<reference evidence="9" key="2">
    <citation type="journal article" date="2022" name="Microb. Genom.">
        <title>A chromosome-scale genome assembly of the tomato pathogen Cladosporium fulvum reveals a compartmentalized genome architecture and the presence of a dispensable chromosome.</title>
        <authorList>
            <person name="Zaccaron A.Z."/>
            <person name="Chen L.H."/>
            <person name="Samaras A."/>
            <person name="Stergiopoulos I."/>
        </authorList>
    </citation>
    <scope>NUCLEOTIDE SEQUENCE</scope>
    <source>
        <strain evidence="9">Race5_Kim</strain>
    </source>
</reference>
<dbReference type="InterPro" id="IPR036864">
    <property type="entry name" value="Zn2-C6_fun-type_DNA-bd_sf"/>
</dbReference>
<proteinExistence type="predicted"/>
<keyword evidence="6" id="KW-0539">Nucleus</keyword>
<evidence type="ECO:0000256" key="5">
    <source>
        <dbReference type="ARBA" id="ARBA00023163"/>
    </source>
</evidence>
<dbReference type="InterPro" id="IPR052360">
    <property type="entry name" value="Transcr_Regulatory_Proteins"/>
</dbReference>
<feature type="compositionally biased region" description="Pro residues" evidence="7">
    <location>
        <begin position="330"/>
        <end position="340"/>
    </location>
</feature>
<dbReference type="RefSeq" id="XP_047756403.1">
    <property type="nucleotide sequence ID" value="XM_047900022.1"/>
</dbReference>
<feature type="domain" description="Zn(2)-C6 fungal-type" evidence="8">
    <location>
        <begin position="46"/>
        <end position="74"/>
    </location>
</feature>
<evidence type="ECO:0000259" key="8">
    <source>
        <dbReference type="PROSITE" id="PS50048"/>
    </source>
</evidence>
<dbReference type="PANTHER" id="PTHR36206:SF13">
    <property type="entry name" value="TRANSCRIPTIONAL REGULATORY PROTEIN MOC3"/>
    <property type="match status" value="1"/>
</dbReference>
<evidence type="ECO:0000256" key="6">
    <source>
        <dbReference type="ARBA" id="ARBA00023242"/>
    </source>
</evidence>
<protein>
    <recommendedName>
        <fullName evidence="8">Zn(2)-C6 fungal-type domain-containing protein</fullName>
    </recommendedName>
</protein>
<keyword evidence="3" id="KW-0805">Transcription regulation</keyword>
<dbReference type="CDD" id="cd00067">
    <property type="entry name" value="GAL4"/>
    <property type="match status" value="1"/>
</dbReference>
<dbReference type="Pfam" id="PF00172">
    <property type="entry name" value="Zn_clus"/>
    <property type="match status" value="1"/>
</dbReference>
<feature type="compositionally biased region" description="Low complexity" evidence="7">
    <location>
        <begin position="123"/>
        <end position="132"/>
    </location>
</feature>
<keyword evidence="4" id="KW-0238">DNA-binding</keyword>
<dbReference type="KEGG" id="ffu:CLAFUR5_00874"/>
<dbReference type="InterPro" id="IPR001138">
    <property type="entry name" value="Zn2Cys6_DnaBD"/>
</dbReference>
<dbReference type="SUPFAM" id="SSF57701">
    <property type="entry name" value="Zn2/Cys6 DNA-binding domain"/>
    <property type="match status" value="1"/>
</dbReference>
<keyword evidence="1" id="KW-0479">Metal-binding</keyword>
<dbReference type="GO" id="GO:0008270">
    <property type="term" value="F:zinc ion binding"/>
    <property type="evidence" value="ECO:0007669"/>
    <property type="project" value="InterPro"/>
</dbReference>
<dbReference type="GeneID" id="71980752"/>
<dbReference type="GO" id="GO:0000981">
    <property type="term" value="F:DNA-binding transcription factor activity, RNA polymerase II-specific"/>
    <property type="evidence" value="ECO:0007669"/>
    <property type="project" value="InterPro"/>
</dbReference>
<sequence>MPPAQMLPNVVSGPNGQMRFALPQQPLPQMSGGRHKKEIKRRTKTGCLTCRKRRIKCDEGSPSCRNCQKSKRECLGYDPIFKTQPGPANIQPAPTGNNPQASASATPNTLPINPYQHPQTYPGQGAGAYAPAARPPPYGSEPAGLEHSTASLDPALSGGDTNAHMAHNNYAPPLQPQRKVKPVQIDELFCLNDIPPRYNLREAPPPVSQASATEIESFYKFHYASGLDRLFETTWYTERGLNYVKNDALLHDFVAQCAEQFKSRSQADSSDGKPLRSLEARLVWQLAAMPRFAASTANGSGADPAVYELLPRIDAMENLLTGQYLDPSRIPSPPQQPPPSESRDSQQANQKYNELFFWHHLARFVAVRDDNPAALKDVSDALLTLRNVLNMLENRDVLYSMAITRHIGGRMPDFHPQRHLVTSTNDPNDDVNKLKVAQQFVEDEDQRGTTHVIQRMCSMAIRSWMLQKQ</sequence>
<organism evidence="9 10">
    <name type="scientific">Passalora fulva</name>
    <name type="common">Tomato leaf mold</name>
    <name type="synonym">Cladosporium fulvum</name>
    <dbReference type="NCBI Taxonomy" id="5499"/>
    <lineage>
        <taxon>Eukaryota</taxon>
        <taxon>Fungi</taxon>
        <taxon>Dikarya</taxon>
        <taxon>Ascomycota</taxon>
        <taxon>Pezizomycotina</taxon>
        <taxon>Dothideomycetes</taxon>
        <taxon>Dothideomycetidae</taxon>
        <taxon>Mycosphaerellales</taxon>
        <taxon>Mycosphaerellaceae</taxon>
        <taxon>Fulvia</taxon>
    </lineage>
</organism>